<gene>
    <name evidence="9" type="ORF">UFOPK1811_01248</name>
    <name evidence="10" type="ORF">UFOPK2360_00534</name>
</gene>
<proteinExistence type="inferred from homology"/>
<dbReference type="SUPFAM" id="SSF50993">
    <property type="entry name" value="Peptidase/esterase 'gauge' domain"/>
    <property type="match status" value="1"/>
</dbReference>
<dbReference type="InterPro" id="IPR023302">
    <property type="entry name" value="Pept_S9A_N"/>
</dbReference>
<dbReference type="GO" id="GO:0006508">
    <property type="term" value="P:proteolysis"/>
    <property type="evidence" value="ECO:0007669"/>
    <property type="project" value="UniProtKB-KW"/>
</dbReference>
<feature type="domain" description="Peptidase S9A N-terminal" evidence="8">
    <location>
        <begin position="8"/>
        <end position="425"/>
    </location>
</feature>
<keyword evidence="6" id="KW-0720">Serine protease</keyword>
<feature type="domain" description="Peptidase S9 prolyl oligopeptidase catalytic" evidence="7">
    <location>
        <begin position="488"/>
        <end position="695"/>
    </location>
</feature>
<evidence type="ECO:0000256" key="2">
    <source>
        <dbReference type="ARBA" id="ARBA00005228"/>
    </source>
</evidence>
<evidence type="ECO:0000259" key="7">
    <source>
        <dbReference type="Pfam" id="PF00326"/>
    </source>
</evidence>
<evidence type="ECO:0000256" key="1">
    <source>
        <dbReference type="ARBA" id="ARBA00001070"/>
    </source>
</evidence>
<sequence length="703" mass="77642">MSRKYPPADREDCSDQYFGVEVADPYRWLEDGQSSTTKKWSRDQEELWQNQIKQLSGRDHWSQRLTTLLGAGYISTPAWRGERSFYMCRKAGEELGILYSRKTPDSPEVVLLDPIAIDPTGKTTLDAFQPSKEGNLLAYQLSAGGTEESSIYVLDIESKKIIDGPIDRGRYSPIAWLPGENAFYYVRRLAPDLIPAEEEQFHRRVYLHKVGTPAENDIEIWGAEEEITSYYGVSVSMDGRWLSISASAGTEPRNDLWLADLQSSSIENPDLILIQSAESDSQTDVQALRDGRILIGTDFDAPRGRICISSPSTLLSMGESAQWRELVAEDQEAVMGGWAILDGDQLPGAMLLVSWERHGVSEISIHSLETGERQSTIPLPGSGTLTGLSERPEGGHEAWIGYTDHVTPPTVYHFDARTLKLTKYADPPGSVAVPKVFSKQITYKSLDETLVRMFVLSPTQKPDQPRPTVLYGYGGFGVGLSPGYSASALAWVEAGGVWVVANIRGGDEEGEDWHRDGMRGEKQNVFDDFHAAARTLIEQGWTTSTQLSIEGGSNGGLLVGAALTQEPDLYSAVVCSAPLLDMIRYEKHGLGATWSDEYGSAEIEEEFEWLISYSPYHQVREGVNYPATLFTVFDSDTRVDPLHARKMCAALQHATVADRPVLIRAEFDVGHGARSLTRSIDLTADTLAFHSKWSGMSPTGGAK</sequence>
<dbReference type="GO" id="GO:0005829">
    <property type="term" value="C:cytosol"/>
    <property type="evidence" value="ECO:0007669"/>
    <property type="project" value="TreeGrafter"/>
</dbReference>
<accession>A0A6J6H4R3</accession>
<evidence type="ECO:0000256" key="4">
    <source>
        <dbReference type="ARBA" id="ARBA00022670"/>
    </source>
</evidence>
<dbReference type="EMBL" id="CAEZXH010000023">
    <property type="protein sequence ID" value="CAB4680836.1"/>
    <property type="molecule type" value="Genomic_DNA"/>
</dbReference>
<dbReference type="InterPro" id="IPR002470">
    <property type="entry name" value="Peptidase_S9A"/>
</dbReference>
<keyword evidence="5" id="KW-0378">Hydrolase</keyword>
<protein>
    <recommendedName>
        <fullName evidence="3">prolyl oligopeptidase</fullName>
        <ecNumber evidence="3">3.4.21.26</ecNumber>
    </recommendedName>
</protein>
<evidence type="ECO:0000313" key="9">
    <source>
        <dbReference type="EMBL" id="CAB4608076.1"/>
    </source>
</evidence>
<evidence type="ECO:0000256" key="6">
    <source>
        <dbReference type="ARBA" id="ARBA00022825"/>
    </source>
</evidence>
<dbReference type="Gene3D" id="3.40.50.1820">
    <property type="entry name" value="alpha/beta hydrolase"/>
    <property type="match status" value="1"/>
</dbReference>
<comment type="similarity">
    <text evidence="2">Belongs to the peptidase S9A family.</text>
</comment>
<dbReference type="PRINTS" id="PR00862">
    <property type="entry name" value="PROLIGOPTASE"/>
</dbReference>
<dbReference type="SUPFAM" id="SSF53474">
    <property type="entry name" value="alpha/beta-Hydrolases"/>
    <property type="match status" value="1"/>
</dbReference>
<dbReference type="Pfam" id="PF00326">
    <property type="entry name" value="Peptidase_S9"/>
    <property type="match status" value="1"/>
</dbReference>
<dbReference type="AlphaFoldDB" id="A0A6J6H4R3"/>
<name>A0A6J6H4R3_9ZZZZ</name>
<dbReference type="Gene3D" id="2.130.10.120">
    <property type="entry name" value="Prolyl oligopeptidase, N-terminal domain"/>
    <property type="match status" value="1"/>
</dbReference>
<dbReference type="Pfam" id="PF02897">
    <property type="entry name" value="Peptidase_S9_N"/>
    <property type="match status" value="1"/>
</dbReference>
<dbReference type="PROSITE" id="PS00708">
    <property type="entry name" value="PRO_ENDOPEP_SER"/>
    <property type="match status" value="1"/>
</dbReference>
<dbReference type="PANTHER" id="PTHR42881:SF2">
    <property type="entry name" value="PROLYL ENDOPEPTIDASE"/>
    <property type="match status" value="1"/>
</dbReference>
<reference evidence="9" key="1">
    <citation type="submission" date="2020-05" db="EMBL/GenBank/DDBJ databases">
        <authorList>
            <person name="Chiriac C."/>
            <person name="Salcher M."/>
            <person name="Ghai R."/>
            <person name="Kavagutti S V."/>
        </authorList>
    </citation>
    <scope>NUCLEOTIDE SEQUENCE</scope>
</reference>
<evidence type="ECO:0000259" key="8">
    <source>
        <dbReference type="Pfam" id="PF02897"/>
    </source>
</evidence>
<keyword evidence="4" id="KW-0645">Protease</keyword>
<dbReference type="InterPro" id="IPR051167">
    <property type="entry name" value="Prolyl_oligopep/macrocyclase"/>
</dbReference>
<dbReference type="InterPro" id="IPR002471">
    <property type="entry name" value="Pept_S9_AS"/>
</dbReference>
<dbReference type="PANTHER" id="PTHR42881">
    <property type="entry name" value="PROLYL ENDOPEPTIDASE"/>
    <property type="match status" value="1"/>
</dbReference>
<dbReference type="InterPro" id="IPR001375">
    <property type="entry name" value="Peptidase_S9_cat"/>
</dbReference>
<dbReference type="GO" id="GO:0070012">
    <property type="term" value="F:oligopeptidase activity"/>
    <property type="evidence" value="ECO:0007669"/>
    <property type="project" value="TreeGrafter"/>
</dbReference>
<organism evidence="9">
    <name type="scientific">freshwater metagenome</name>
    <dbReference type="NCBI Taxonomy" id="449393"/>
    <lineage>
        <taxon>unclassified sequences</taxon>
        <taxon>metagenomes</taxon>
        <taxon>ecological metagenomes</taxon>
    </lineage>
</organism>
<dbReference type="GO" id="GO:0004252">
    <property type="term" value="F:serine-type endopeptidase activity"/>
    <property type="evidence" value="ECO:0007669"/>
    <property type="project" value="UniProtKB-EC"/>
</dbReference>
<evidence type="ECO:0000313" key="10">
    <source>
        <dbReference type="EMBL" id="CAB4680836.1"/>
    </source>
</evidence>
<dbReference type="InterPro" id="IPR029058">
    <property type="entry name" value="AB_hydrolase_fold"/>
</dbReference>
<evidence type="ECO:0000256" key="3">
    <source>
        <dbReference type="ARBA" id="ARBA00011897"/>
    </source>
</evidence>
<dbReference type="EC" id="3.4.21.26" evidence="3"/>
<dbReference type="EMBL" id="CAEZUJ010000077">
    <property type="protein sequence ID" value="CAB4608076.1"/>
    <property type="molecule type" value="Genomic_DNA"/>
</dbReference>
<evidence type="ECO:0000256" key="5">
    <source>
        <dbReference type="ARBA" id="ARBA00022801"/>
    </source>
</evidence>
<comment type="catalytic activity">
    <reaction evidence="1">
        <text>Hydrolysis of Pro-|-Xaa &gt;&gt; Ala-|-Xaa in oligopeptides.</text>
        <dbReference type="EC" id="3.4.21.26"/>
    </reaction>
</comment>